<evidence type="ECO:0000313" key="2">
    <source>
        <dbReference type="Proteomes" id="UP000054776"/>
    </source>
</evidence>
<dbReference type="AlphaFoldDB" id="A0A0V1B5G0"/>
<proteinExistence type="predicted"/>
<sequence length="129" mass="14803">MEQLHCTHTAEIFTTTLNHMIILTKFLTEFRYIEDRTRLKTGNSPEAEESVDEVEASSLYPAIVDMLYWKYRFFKIAHFPLGMPGAHLQHSSLRDLSDKFELSLCCSVHGTTIHSSMTCTKCGPLRYIA</sequence>
<dbReference type="InParanoid" id="A0A0V1B5G0"/>
<gene>
    <name evidence="1" type="ORF">T01_9170</name>
</gene>
<reference evidence="1 2" key="1">
    <citation type="submission" date="2015-01" db="EMBL/GenBank/DDBJ databases">
        <title>Evolution of Trichinella species and genotypes.</title>
        <authorList>
            <person name="Korhonen P.K."/>
            <person name="Edoardo P."/>
            <person name="Giuseppe L.R."/>
            <person name="Gasser R.B."/>
        </authorList>
    </citation>
    <scope>NUCLEOTIDE SEQUENCE [LARGE SCALE GENOMIC DNA]</scope>
    <source>
        <strain evidence="1">ISS3</strain>
    </source>
</reference>
<name>A0A0V1B5G0_TRISP</name>
<accession>A0A0V1B5G0</accession>
<dbReference type="EMBL" id="JYDH01000101">
    <property type="protein sequence ID" value="KRY32280.1"/>
    <property type="molecule type" value="Genomic_DNA"/>
</dbReference>
<evidence type="ECO:0000313" key="1">
    <source>
        <dbReference type="EMBL" id="KRY32280.1"/>
    </source>
</evidence>
<dbReference type="OrthoDB" id="5933295at2759"/>
<protein>
    <submittedName>
        <fullName evidence="1">Uncharacterized protein</fullName>
    </submittedName>
</protein>
<keyword evidence="2" id="KW-1185">Reference proteome</keyword>
<organism evidence="1 2">
    <name type="scientific">Trichinella spiralis</name>
    <name type="common">Trichina worm</name>
    <dbReference type="NCBI Taxonomy" id="6334"/>
    <lineage>
        <taxon>Eukaryota</taxon>
        <taxon>Metazoa</taxon>
        <taxon>Ecdysozoa</taxon>
        <taxon>Nematoda</taxon>
        <taxon>Enoplea</taxon>
        <taxon>Dorylaimia</taxon>
        <taxon>Trichinellida</taxon>
        <taxon>Trichinellidae</taxon>
        <taxon>Trichinella</taxon>
    </lineage>
</organism>
<dbReference type="Proteomes" id="UP000054776">
    <property type="component" value="Unassembled WGS sequence"/>
</dbReference>
<comment type="caution">
    <text evidence="1">The sequence shown here is derived from an EMBL/GenBank/DDBJ whole genome shotgun (WGS) entry which is preliminary data.</text>
</comment>